<evidence type="ECO:0000313" key="6">
    <source>
        <dbReference type="Proteomes" id="UP000663862"/>
    </source>
</evidence>
<dbReference type="SUPFAM" id="SSF52047">
    <property type="entry name" value="RNI-like"/>
    <property type="match status" value="1"/>
</dbReference>
<dbReference type="Gene3D" id="3.80.10.10">
    <property type="entry name" value="Ribonuclease Inhibitor"/>
    <property type="match status" value="1"/>
</dbReference>
<reference evidence="5" key="1">
    <citation type="submission" date="2021-02" db="EMBL/GenBank/DDBJ databases">
        <authorList>
            <person name="Nowell W R."/>
        </authorList>
    </citation>
    <scope>NUCLEOTIDE SEQUENCE</scope>
</reference>
<evidence type="ECO:0000256" key="2">
    <source>
        <dbReference type="ARBA" id="ARBA00022737"/>
    </source>
</evidence>
<evidence type="ECO:0000256" key="3">
    <source>
        <dbReference type="ARBA" id="ARBA00023180"/>
    </source>
</evidence>
<keyword evidence="2" id="KW-0677">Repeat</keyword>
<sequence length="940" mass="107862">MGEDTDNVRSQTAQFRDKFFEIETVTIDNIECLLLEDVQRRFHGVKVLCVNNVQRKFIRNEKGKRSKPLRIVACIGQVVQTMEPEEHPDNSGQVDLHQMHEDIKIVKHTCNLTFANTQEILSQISYVMRQIHSDMALINSVRSWFHTHYKLYFLCECSHEPHEMHVAPHEGYSIKTPQEFIVRYAPYLRTTIKIAQLLLSLGGLVIPQLGSASTAIKHVLPSKFDNDQYYEDMKNQLKMIDSLINRYDNQHKHPDTSVTGQQKSIVAPLQGADLRELESYLERVDNKRSLGNLYRTVTVDGHVRWVCLQHYDEISFNNEMRKYISDFEAMGGKFDLKTKAAVVIQVKITGKNVKMMCEALTKGFNIVELMLQDSSISEDDLKTLLDVIINRSSIRCLRMTNVGVRNFLGMVKYTSAYMVIEFNNQLLKVRLSDVNQDANIPILTQLLQQNKIYKKLDFSASDYLWYEGNFRRCLEENKILTGLTVEHLNNIDIINSIFHLKTNTLNQLKLIGSLCIPSTLSHFCEMLKNNKTLHDIDLMDLADFEDETFVINLLRILRDHKSIKSLSLHIQGIRPSDQIESHLIKSLQSDHFMRRLYEDKTQLQLLYDSGSLIQLKFYEQERSNMMLNETSEQPHRVVPTIPDNARWAQNGVTVAGGHGEGSTNNKLCSPYFLCVVDDDQIGIIADTWNHRIIQWKFGKRNGQVIAGGNGNGNRLDQLHCPTDILIDKETNSFIICDRNNRRVVRWSRHDGTTRGEILIDSTHCYGLAMDDQRYLYVSDFEKHEVRRYQLGDKNGIRIAGGNGRGNDLNQFNYPTHLFVDRQQSVYVSDWHNHRVMKWIKGAKEGIVVAGGQGYGSELTQVYPVGLFVDTLGTVYVADEQNHRVARWPQGAKQGTVIVGGHGSGAEANQFIYPNGLSFDCHNNLYVVDKDNNRVQRFSLE</sequence>
<organism evidence="5 6">
    <name type="scientific">Rotaria socialis</name>
    <dbReference type="NCBI Taxonomy" id="392032"/>
    <lineage>
        <taxon>Eukaryota</taxon>
        <taxon>Metazoa</taxon>
        <taxon>Spiralia</taxon>
        <taxon>Gnathifera</taxon>
        <taxon>Rotifera</taxon>
        <taxon>Eurotatoria</taxon>
        <taxon>Bdelloidea</taxon>
        <taxon>Philodinida</taxon>
        <taxon>Philodinidae</taxon>
        <taxon>Rotaria</taxon>
    </lineage>
</organism>
<keyword evidence="3" id="KW-0325">Glycoprotein</keyword>
<dbReference type="Proteomes" id="UP000663862">
    <property type="component" value="Unassembled WGS sequence"/>
</dbReference>
<keyword evidence="1" id="KW-0732">Signal</keyword>
<dbReference type="InterPro" id="IPR001258">
    <property type="entry name" value="NHL_repeat"/>
</dbReference>
<feature type="repeat" description="NHL" evidence="4">
    <location>
        <begin position="901"/>
        <end position="940"/>
    </location>
</feature>
<dbReference type="AlphaFoldDB" id="A0A820S0N3"/>
<name>A0A820S0N3_9BILA</name>
<evidence type="ECO:0000256" key="1">
    <source>
        <dbReference type="ARBA" id="ARBA00022729"/>
    </source>
</evidence>
<evidence type="ECO:0000313" key="5">
    <source>
        <dbReference type="EMBL" id="CAF4450724.1"/>
    </source>
</evidence>
<dbReference type="CDD" id="cd05819">
    <property type="entry name" value="NHL"/>
    <property type="match status" value="1"/>
</dbReference>
<dbReference type="PANTHER" id="PTHR10680">
    <property type="entry name" value="PEPTIDYL-GLYCINE ALPHA-AMIDATING MONOOXYGENASE"/>
    <property type="match status" value="1"/>
</dbReference>
<dbReference type="Pfam" id="PF01436">
    <property type="entry name" value="NHL"/>
    <property type="match status" value="1"/>
</dbReference>
<comment type="caution">
    <text evidence="5">The sequence shown here is derived from an EMBL/GenBank/DDBJ whole genome shotgun (WGS) entry which is preliminary data.</text>
</comment>
<dbReference type="Gene3D" id="2.120.10.30">
    <property type="entry name" value="TolB, C-terminal domain"/>
    <property type="match status" value="3"/>
</dbReference>
<dbReference type="SUPFAM" id="SSF63825">
    <property type="entry name" value="YWTD domain"/>
    <property type="match status" value="1"/>
</dbReference>
<dbReference type="PROSITE" id="PS51125">
    <property type="entry name" value="NHL"/>
    <property type="match status" value="1"/>
</dbReference>
<dbReference type="EMBL" id="CAJOBQ010001062">
    <property type="protein sequence ID" value="CAF4450724.1"/>
    <property type="molecule type" value="Genomic_DNA"/>
</dbReference>
<protein>
    <submittedName>
        <fullName evidence="5">Uncharacterized protein</fullName>
    </submittedName>
</protein>
<evidence type="ECO:0000256" key="4">
    <source>
        <dbReference type="PROSITE-ProRule" id="PRU00504"/>
    </source>
</evidence>
<proteinExistence type="predicted"/>
<dbReference type="PANTHER" id="PTHR10680:SF14">
    <property type="entry name" value="PEPTIDYL-GLYCINE ALPHA-AMIDATING MONOOXYGENASE"/>
    <property type="match status" value="1"/>
</dbReference>
<dbReference type="InterPro" id="IPR032675">
    <property type="entry name" value="LRR_dom_sf"/>
</dbReference>
<gene>
    <name evidence="5" type="ORF">TSG867_LOCUS16971</name>
</gene>
<accession>A0A820S0N3</accession>
<dbReference type="InterPro" id="IPR011042">
    <property type="entry name" value="6-blade_b-propeller_TolB-like"/>
</dbReference>